<dbReference type="InterPro" id="IPR002881">
    <property type="entry name" value="DUF58"/>
</dbReference>
<protein>
    <submittedName>
        <fullName evidence="2">DUF58 domain-containing protein</fullName>
    </submittedName>
</protein>
<organism evidence="2 3">
    <name type="scientific">Gemmata obscuriglobus</name>
    <dbReference type="NCBI Taxonomy" id="114"/>
    <lineage>
        <taxon>Bacteria</taxon>
        <taxon>Pseudomonadati</taxon>
        <taxon>Planctomycetota</taxon>
        <taxon>Planctomycetia</taxon>
        <taxon>Gemmatales</taxon>
        <taxon>Gemmataceae</taxon>
        <taxon>Gemmata</taxon>
    </lineage>
</organism>
<feature type="domain" description="DUF58" evidence="1">
    <location>
        <begin position="44"/>
        <end position="232"/>
    </location>
</feature>
<dbReference type="InterPro" id="IPR036465">
    <property type="entry name" value="vWFA_dom_sf"/>
</dbReference>
<dbReference type="Proteomes" id="UP000245802">
    <property type="component" value="Chromosome"/>
</dbReference>
<proteinExistence type="predicted"/>
<dbReference type="PANTHER" id="PTHR33608:SF6">
    <property type="entry name" value="BLL2464 PROTEIN"/>
    <property type="match status" value="1"/>
</dbReference>
<name>A0A2Z3H3D5_9BACT</name>
<gene>
    <name evidence="2" type="ORF">C1280_14530</name>
</gene>
<dbReference type="KEGG" id="gog:C1280_14530"/>
<evidence type="ECO:0000313" key="3">
    <source>
        <dbReference type="Proteomes" id="UP000245802"/>
    </source>
</evidence>
<dbReference type="AlphaFoldDB" id="A0A2Z3H3D5"/>
<sequence>MTGTLEPATLDARQFQIAVRKLADSLGYGTDRSPYLGSGTEYVQSRLYQPGDPVRSIDWRITARTGRAFVKEYETPKRMPCFLVVDTSASMAVSSIRRSKYEVAVHLAGGLALASLDRASPVGLVGGGGRDLQIAPSLAPDKVWVWLHQLRKVRYDEPTAVGRRLRELAPRLNERALLVVLSDFHDPEAIPALRLLGQRHECVALHLTDPAEVGLRGTGLVRAHEAETGRRLVSHGRRVWSDPASVATQLRRAGVDHLSVPTDQPFVAEVRQFFATRGRLGRGAR</sequence>
<keyword evidence="3" id="KW-1185">Reference proteome</keyword>
<dbReference type="PANTHER" id="PTHR33608">
    <property type="entry name" value="BLL2464 PROTEIN"/>
    <property type="match status" value="1"/>
</dbReference>
<dbReference type="EMBL" id="CP025958">
    <property type="protein sequence ID" value="AWM38086.1"/>
    <property type="molecule type" value="Genomic_DNA"/>
</dbReference>
<evidence type="ECO:0000313" key="2">
    <source>
        <dbReference type="EMBL" id="AWM38086.1"/>
    </source>
</evidence>
<dbReference type="Pfam" id="PF01882">
    <property type="entry name" value="DUF58"/>
    <property type="match status" value="1"/>
</dbReference>
<evidence type="ECO:0000259" key="1">
    <source>
        <dbReference type="Pfam" id="PF01882"/>
    </source>
</evidence>
<dbReference type="OrthoDB" id="9780819at2"/>
<dbReference type="RefSeq" id="WP_010033708.1">
    <property type="nucleotide sequence ID" value="NZ_CP025958.1"/>
</dbReference>
<accession>A0A2Z3H3D5</accession>
<reference evidence="2 3" key="1">
    <citation type="submission" date="2018-01" db="EMBL/GenBank/DDBJ databases">
        <title>G. obscuriglobus.</title>
        <authorList>
            <person name="Franke J."/>
            <person name="Blomberg W."/>
            <person name="Selmecki A."/>
        </authorList>
    </citation>
    <scope>NUCLEOTIDE SEQUENCE [LARGE SCALE GENOMIC DNA]</scope>
    <source>
        <strain evidence="2 3">DSM 5831</strain>
    </source>
</reference>
<dbReference type="SUPFAM" id="SSF53300">
    <property type="entry name" value="vWA-like"/>
    <property type="match status" value="1"/>
</dbReference>